<evidence type="ECO:0000313" key="2">
    <source>
        <dbReference type="EMBL" id="PKU35523.1"/>
    </source>
</evidence>
<dbReference type="OrthoDB" id="6019271at2759"/>
<dbReference type="EMBL" id="KZ508211">
    <property type="protein sequence ID" value="PKU35523.1"/>
    <property type="molecule type" value="Genomic_DNA"/>
</dbReference>
<sequence length="141" mass="15826">MPQRGWQKALGTRGAPVNLKGSPGSIMGALCTYVRSANNTQYFHMILSSRMIEDCGKRGNTMAERRQLFAEMRAQDLDRIRLSTYRTACKLRFVQKKCNFAVQLFPHRESSCHDCDGDLVNVQGSLLHLHPALPPVSSGFK</sequence>
<organism evidence="2 3">
    <name type="scientific">Limosa lapponica baueri</name>
    <dbReference type="NCBI Taxonomy" id="1758121"/>
    <lineage>
        <taxon>Eukaryota</taxon>
        <taxon>Metazoa</taxon>
        <taxon>Chordata</taxon>
        <taxon>Craniata</taxon>
        <taxon>Vertebrata</taxon>
        <taxon>Euteleostomi</taxon>
        <taxon>Archelosauria</taxon>
        <taxon>Archosauria</taxon>
        <taxon>Dinosauria</taxon>
        <taxon>Saurischia</taxon>
        <taxon>Theropoda</taxon>
        <taxon>Coelurosauria</taxon>
        <taxon>Aves</taxon>
        <taxon>Neognathae</taxon>
        <taxon>Neoaves</taxon>
        <taxon>Charadriiformes</taxon>
        <taxon>Scolopacidae</taxon>
        <taxon>Limosa</taxon>
    </lineage>
</organism>
<dbReference type="Pfam" id="PF09068">
    <property type="entry name" value="EF-hand_2"/>
    <property type="match status" value="1"/>
</dbReference>
<reference evidence="3" key="2">
    <citation type="submission" date="2017-12" db="EMBL/GenBank/DDBJ databases">
        <title>Genome sequence of the Bar-tailed Godwit (Limosa lapponica baueri).</title>
        <authorList>
            <person name="Lima N.C.B."/>
            <person name="Parody-Merino A.M."/>
            <person name="Battley P.F."/>
            <person name="Fidler A.E."/>
            <person name="Prosdocimi F."/>
        </authorList>
    </citation>
    <scope>NUCLEOTIDE SEQUENCE [LARGE SCALE GENOMIC DNA]</scope>
</reference>
<dbReference type="AlphaFoldDB" id="A0A2I0TP64"/>
<accession>A0A2I0TP64</accession>
<evidence type="ECO:0000259" key="1">
    <source>
        <dbReference type="Pfam" id="PF09068"/>
    </source>
</evidence>
<dbReference type="InterPro" id="IPR015153">
    <property type="entry name" value="EF-hand_dom_typ1"/>
</dbReference>
<feature type="domain" description="EF-hand" evidence="1">
    <location>
        <begin position="67"/>
        <end position="100"/>
    </location>
</feature>
<reference evidence="3" key="1">
    <citation type="submission" date="2017-11" db="EMBL/GenBank/DDBJ databases">
        <authorList>
            <person name="Lima N.C."/>
            <person name="Parody-Merino A.M."/>
            <person name="Battley P.F."/>
            <person name="Fidler A.E."/>
            <person name="Prosdocimi F."/>
        </authorList>
    </citation>
    <scope>NUCLEOTIDE SEQUENCE [LARGE SCALE GENOMIC DNA]</scope>
</reference>
<name>A0A2I0TP64_LIMLA</name>
<protein>
    <submittedName>
        <fullName evidence="2">Dystrobrevin alpha isoform x1</fullName>
    </submittedName>
</protein>
<evidence type="ECO:0000313" key="3">
    <source>
        <dbReference type="Proteomes" id="UP000233556"/>
    </source>
</evidence>
<keyword evidence="3" id="KW-1185">Reference proteome</keyword>
<dbReference type="SUPFAM" id="SSF47473">
    <property type="entry name" value="EF-hand"/>
    <property type="match status" value="1"/>
</dbReference>
<gene>
    <name evidence="2" type="ORF">llap_14173</name>
</gene>
<dbReference type="InterPro" id="IPR011992">
    <property type="entry name" value="EF-hand-dom_pair"/>
</dbReference>
<dbReference type="Proteomes" id="UP000233556">
    <property type="component" value="Unassembled WGS sequence"/>
</dbReference>
<proteinExistence type="predicted"/>
<dbReference type="Gene3D" id="6.10.140.70">
    <property type="match status" value="1"/>
</dbReference>